<evidence type="ECO:0000259" key="2">
    <source>
        <dbReference type="Pfam" id="PF12770"/>
    </source>
</evidence>
<name>A0ABX7STA2_9FLAO</name>
<accession>A0ABX7STA2</accession>
<gene>
    <name evidence="3" type="ORF">JL193_10415</name>
</gene>
<keyword evidence="1" id="KW-0812">Transmembrane</keyword>
<protein>
    <submittedName>
        <fullName evidence="3">CHAT domain-containing protein</fullName>
    </submittedName>
</protein>
<keyword evidence="1" id="KW-0472">Membrane</keyword>
<sequence>MIKKRILLLLFCPFYLFGFQQKIHQKQLDSLENLYNKGLYNKVLSALKKTNFNDVKEVKDSLLHAKISYLKANSLYGIAKYKASILSYNKVVNYTPNTNAGNNLKGMALFDRAFSEYNLQEYITSYNSVKSAESILSKVKNPNYDYLISIYADISGSATDYGYYDEAEYYLQKGLALYKTHKSKIKTDKNQASKDILLLYKSVVLYATQGKEKPLIYNLTQLKKQRSYRKFNATENLMYAVSLNLVGDFYLNHREKFNLEKALSKAEKYINEALSFLDKKAYPDNEIQFKFNLAKKFRYSKDFKKALHKNEEIIALATKEDARIPFFLAQRGILYLEQKDVDQAAVVFHKMISAIHSEKENLHKDYLNFKPSLDLNHTGLFVEIADMILEAFPKNNKAQNLASKMYVMGLTQFKNVYFKEEFSKKLKDYYNLIFRGILKTKLKGKPTLEAAQIISEIENIENKLDWKNFLQNRTLSKSFLPDSMFTREQKIREQIVDARIKNDSLLIIELNKQISEHRNYLEKLYPKISNSLFTEFSIADFQSKLTKHDVVLRYKFFKDDLFVFKITQSEILTSQINFQEKEIIHQYINILKRGKENKEMAHLLFKKLIPFQINTTENLFIIPDQNLHHLPFETLIDDNENYLVYDYNISYASYLVFINQRKVTSESRQLKAFLPNYASDLQGANAETKSIAQFFPSKIYDKELATKENFIKNSKNALILHLAMHAEIDDKKPELSHFLFSDNEEDKLYLEELYGLKLNSDLAVLSACNTGSGSVNNNLALVSLQRAFNFSGVPSTVSSLWEIPDEATKEIMIYFYENLSKKMPKNKALRLAKQRYLESKTDSNVKVPYYWAGLIVSGDVNPISISENYNFYWIFAFVLACLGFVLFQFFKKS</sequence>
<dbReference type="EMBL" id="CP071795">
    <property type="protein sequence ID" value="QTD36558.1"/>
    <property type="molecule type" value="Genomic_DNA"/>
</dbReference>
<dbReference type="PANTHER" id="PTHR10098">
    <property type="entry name" value="RAPSYN-RELATED"/>
    <property type="match status" value="1"/>
</dbReference>
<dbReference type="SUPFAM" id="SSF48452">
    <property type="entry name" value="TPR-like"/>
    <property type="match status" value="2"/>
</dbReference>
<dbReference type="Pfam" id="PF12770">
    <property type="entry name" value="CHAT"/>
    <property type="match status" value="1"/>
</dbReference>
<evidence type="ECO:0000313" key="4">
    <source>
        <dbReference type="Proteomes" id="UP000663935"/>
    </source>
</evidence>
<reference evidence="3 4" key="1">
    <citation type="submission" date="2021-03" db="EMBL/GenBank/DDBJ databases">
        <title>Complete genome of Polaribacter_sp.G4M1.</title>
        <authorList>
            <person name="Jeong S.W."/>
            <person name="Bae J.W."/>
        </authorList>
    </citation>
    <scope>NUCLEOTIDE SEQUENCE [LARGE SCALE GENOMIC DNA]</scope>
    <source>
        <strain evidence="3 4">G4M1</strain>
    </source>
</reference>
<feature type="transmembrane region" description="Helical" evidence="1">
    <location>
        <begin position="871"/>
        <end position="890"/>
    </location>
</feature>
<proteinExistence type="predicted"/>
<evidence type="ECO:0000313" key="3">
    <source>
        <dbReference type="EMBL" id="QTD36558.1"/>
    </source>
</evidence>
<keyword evidence="4" id="KW-1185">Reference proteome</keyword>
<organism evidence="3 4">
    <name type="scientific">Polaribacter batillariae</name>
    <dbReference type="NCBI Taxonomy" id="2808900"/>
    <lineage>
        <taxon>Bacteria</taxon>
        <taxon>Pseudomonadati</taxon>
        <taxon>Bacteroidota</taxon>
        <taxon>Flavobacteriia</taxon>
        <taxon>Flavobacteriales</taxon>
        <taxon>Flavobacteriaceae</taxon>
    </lineage>
</organism>
<dbReference type="Proteomes" id="UP000663935">
    <property type="component" value="Chromosome"/>
</dbReference>
<keyword evidence="1" id="KW-1133">Transmembrane helix</keyword>
<dbReference type="Gene3D" id="1.25.40.10">
    <property type="entry name" value="Tetratricopeptide repeat domain"/>
    <property type="match status" value="1"/>
</dbReference>
<feature type="domain" description="CHAT" evidence="2">
    <location>
        <begin position="600"/>
        <end position="859"/>
    </location>
</feature>
<dbReference type="RefSeq" id="WP_207970742.1">
    <property type="nucleotide sequence ID" value="NZ_CP071795.1"/>
</dbReference>
<dbReference type="InterPro" id="IPR024983">
    <property type="entry name" value="CHAT_dom"/>
</dbReference>
<dbReference type="InterPro" id="IPR011990">
    <property type="entry name" value="TPR-like_helical_dom_sf"/>
</dbReference>
<evidence type="ECO:0000256" key="1">
    <source>
        <dbReference type="SAM" id="Phobius"/>
    </source>
</evidence>